<dbReference type="InterPro" id="IPR023213">
    <property type="entry name" value="CAT-like_dom_sf"/>
</dbReference>
<reference evidence="3" key="1">
    <citation type="journal article" date="2011" name="Genome Biol.">
        <title>Comparative genomics of the social amoebae Dictyostelium discoideum and Dictyostelium purpureum.</title>
        <authorList>
            <consortium name="US DOE Joint Genome Institute (JGI-PGF)"/>
            <person name="Sucgang R."/>
            <person name="Kuo A."/>
            <person name="Tian X."/>
            <person name="Salerno W."/>
            <person name="Parikh A."/>
            <person name="Feasley C.L."/>
            <person name="Dalin E."/>
            <person name="Tu H."/>
            <person name="Huang E."/>
            <person name="Barry K."/>
            <person name="Lindquist E."/>
            <person name="Shapiro H."/>
            <person name="Bruce D."/>
            <person name="Schmutz J."/>
            <person name="Salamov A."/>
            <person name="Fey P."/>
            <person name="Gaudet P."/>
            <person name="Anjard C."/>
            <person name="Babu M.M."/>
            <person name="Basu S."/>
            <person name="Bushmanova Y."/>
            <person name="van der Wel H."/>
            <person name="Katoh-Kurasawa M."/>
            <person name="Dinh C."/>
            <person name="Coutinho P.M."/>
            <person name="Saito T."/>
            <person name="Elias M."/>
            <person name="Schaap P."/>
            <person name="Kay R.R."/>
            <person name="Henrissat B."/>
            <person name="Eichinger L."/>
            <person name="Rivero F."/>
            <person name="Putnam N.H."/>
            <person name="West C.M."/>
            <person name="Loomis W.F."/>
            <person name="Chisholm R.L."/>
            <person name="Shaulsky G."/>
            <person name="Strassmann J.E."/>
            <person name="Queller D.C."/>
            <person name="Kuspa A."/>
            <person name="Grigoriev I.V."/>
        </authorList>
    </citation>
    <scope>NUCLEOTIDE SEQUENCE [LARGE SCALE GENOMIC DNA]</scope>
    <source>
        <strain evidence="3">QSDP1</strain>
    </source>
</reference>
<evidence type="ECO:0000313" key="3">
    <source>
        <dbReference type="Proteomes" id="UP000001064"/>
    </source>
</evidence>
<dbReference type="RefSeq" id="XP_003286036.1">
    <property type="nucleotide sequence ID" value="XM_003285988.1"/>
</dbReference>
<keyword evidence="3" id="KW-1185">Reference proteome</keyword>
<name>F0ZF41_DICPU</name>
<accession>F0ZF41</accession>
<gene>
    <name evidence="2" type="ORF">DICPUDRAFT_76937</name>
</gene>
<dbReference type="Proteomes" id="UP000001064">
    <property type="component" value="Unassembled WGS sequence"/>
</dbReference>
<dbReference type="eggNOG" id="ENOG502T0KU">
    <property type="taxonomic scope" value="Eukaryota"/>
</dbReference>
<dbReference type="GO" id="GO:0005737">
    <property type="term" value="C:cytoplasm"/>
    <property type="evidence" value="ECO:0000318"/>
    <property type="project" value="GO_Central"/>
</dbReference>
<evidence type="ECO:0000313" key="2">
    <source>
        <dbReference type="EMBL" id="EGC37472.1"/>
    </source>
</evidence>
<sequence>MKYLFNKETNTVKYYPVKASWKKSIGPLGYFPSSIFLRSGLWFKGKIDVERFIKAMGNALIEYDFFLSFLYRDENGQLYACYPPKSKESDGQQQLEIEKRQDSIECSTLEMILPKKIISLEQDMGFVPDLNGVSIGALKLTVFSDGFVVGYNVNHTFFDQAGIFYFCKYLSHLYTYGAEKRELKNPLMFDSISLDSENIRFADINEARAYGGSVLGIVYTPISNSVSPDDGGVAECFSKNSQINLMFDLKRVDAFKSQGGPALSKGDIITAILFKAYTFTSYLSDDQDFTIRYSINLRSKLGLGQEAIGYLVHQGKMLLKVKDIREKSLLDLAKISRESVLAITVDQFKEDYSYYKCLQENGENMFDYVGKPMFISSFITNWTSFDYHNIQFDDAVPFSLRTQCFAGYGCNIITFDVDKNGNKVYATPISVPADCIDKIIDLGTQTKLFTTGDIFV</sequence>
<protein>
    <submittedName>
        <fullName evidence="2">Uncharacterized protein</fullName>
    </submittedName>
</protein>
<dbReference type="AlphaFoldDB" id="F0ZF41"/>
<dbReference type="InParanoid" id="F0ZF41"/>
<dbReference type="PANTHER" id="PTHR31896">
    <property type="entry name" value="FAMILY REGULATORY PROTEIN, PUTATIVE (AFU_ORTHOLOGUE AFUA_3G14730)-RELATED"/>
    <property type="match status" value="1"/>
</dbReference>
<dbReference type="Gene3D" id="3.30.559.10">
    <property type="entry name" value="Chloramphenicol acetyltransferase-like domain"/>
    <property type="match status" value="2"/>
</dbReference>
<dbReference type="GeneID" id="10499832"/>
<dbReference type="OrthoDB" id="18526at2759"/>
<dbReference type="EMBL" id="GL870999">
    <property type="protein sequence ID" value="EGC37472.1"/>
    <property type="molecule type" value="Genomic_DNA"/>
</dbReference>
<evidence type="ECO:0000256" key="1">
    <source>
        <dbReference type="ARBA" id="ARBA00022679"/>
    </source>
</evidence>
<dbReference type="KEGG" id="dpp:DICPUDRAFT_76937"/>
<dbReference type="Pfam" id="PF02458">
    <property type="entry name" value="Transferase"/>
    <property type="match status" value="1"/>
</dbReference>
<dbReference type="InterPro" id="IPR051283">
    <property type="entry name" value="Sec_Metabolite_Acyltrans"/>
</dbReference>
<dbReference type="PANTHER" id="PTHR31896:SF64">
    <property type="entry name" value="TRICHOTHECENE 3-O-ACETYLTRANSFERASE"/>
    <property type="match status" value="1"/>
</dbReference>
<keyword evidence="1" id="KW-0808">Transferase</keyword>
<dbReference type="GO" id="GO:0016747">
    <property type="term" value="F:acyltransferase activity, transferring groups other than amino-acyl groups"/>
    <property type="evidence" value="ECO:0000318"/>
    <property type="project" value="GO_Central"/>
</dbReference>
<organism evidence="2 3">
    <name type="scientific">Dictyostelium purpureum</name>
    <name type="common">Slime mold</name>
    <dbReference type="NCBI Taxonomy" id="5786"/>
    <lineage>
        <taxon>Eukaryota</taxon>
        <taxon>Amoebozoa</taxon>
        <taxon>Evosea</taxon>
        <taxon>Eumycetozoa</taxon>
        <taxon>Dictyostelia</taxon>
        <taxon>Dictyosteliales</taxon>
        <taxon>Dictyosteliaceae</taxon>
        <taxon>Dictyostelium</taxon>
    </lineage>
</organism>
<dbReference type="VEuPathDB" id="AmoebaDB:DICPUDRAFT_76937"/>
<proteinExistence type="predicted"/>